<dbReference type="EMBL" id="MK500569">
    <property type="protein sequence ID" value="QBK92221.1"/>
    <property type="molecule type" value="Genomic_DNA"/>
</dbReference>
<dbReference type="GO" id="GO:0016740">
    <property type="term" value="F:transferase activity"/>
    <property type="evidence" value="ECO:0007669"/>
    <property type="project" value="UniProtKB-KW"/>
</dbReference>
<sequence>MHKPVDCPTYTIEQALEENEHFSKEVQKAIDLITTQKGILPVGSAKFKVHSYPSDIDIFEKVEGCCTINEVRLALMSKIQHIVQYVAVLENVLFGDLKAGYDERYDVYFGDEHMGKVIDYNQDIAILAVENLRSQKLLTKKEYEKFMMLLEPTITIETFEELETYLNEFYVLRWTPDEILRGYKQLLGGKRVYLFDALISHSVVKLDLWIPLPYEDIHKECLDRFRSIWDFEQPERYVEVTNWILIQLRDEDGEIQTLSEELPNYARSLRMDVWHYLNKDDFNALKAAKRFWSYLLFQRKMLLTKPQKAFENLTYARKRKRRNQRKMATIYSLDEVDTLIKDIAPLFGSYIALLNAMKGDLEVISDILTSDVMDVDKEYLQQSLDGMQLRLQCQSATCTYDPVTQQSVLKQLQNLKNDPTPKAIDAVVNSIQDIINEKTKQYLNSKNIHIKHILFPHAS</sequence>
<evidence type="ECO:0000313" key="1">
    <source>
        <dbReference type="EMBL" id="QBK92221.1"/>
    </source>
</evidence>
<keyword evidence="1" id="KW-0808">Transferase</keyword>
<organism evidence="1">
    <name type="scientific">Pithovirus LCPAC304</name>
    <dbReference type="NCBI Taxonomy" id="2506594"/>
    <lineage>
        <taxon>Viruses</taxon>
        <taxon>Pithoviruses</taxon>
    </lineage>
</organism>
<gene>
    <name evidence="1" type="ORF">LCPAC304_05680</name>
</gene>
<reference evidence="1" key="1">
    <citation type="journal article" date="2019" name="MBio">
        <title>Virus Genomes from Deep Sea Sediments Expand the Ocean Megavirome and Support Independent Origins of Viral Gigantism.</title>
        <authorList>
            <person name="Backstrom D."/>
            <person name="Yutin N."/>
            <person name="Jorgensen S.L."/>
            <person name="Dharamshi J."/>
            <person name="Homa F."/>
            <person name="Zaremba-Niedwiedzka K."/>
            <person name="Spang A."/>
            <person name="Wolf Y.I."/>
            <person name="Koonin E.V."/>
            <person name="Ettema T.J."/>
        </authorList>
    </citation>
    <scope>NUCLEOTIDE SEQUENCE</scope>
</reference>
<proteinExistence type="predicted"/>
<name>A0A481ZC21_9VIRU</name>
<protein>
    <submittedName>
        <fullName evidence="1">Nucleotidyl transferase</fullName>
    </submittedName>
</protein>
<accession>A0A481ZC21</accession>